<dbReference type="PROSITE" id="PS00583">
    <property type="entry name" value="PFKB_KINASES_1"/>
    <property type="match status" value="1"/>
</dbReference>
<accession>A0A1M5PVQ7</accession>
<dbReference type="Gene3D" id="3.40.1190.20">
    <property type="match status" value="1"/>
</dbReference>
<dbReference type="EMBL" id="FQXI01000001">
    <property type="protein sequence ID" value="SHH05924.1"/>
    <property type="molecule type" value="Genomic_DNA"/>
</dbReference>
<dbReference type="STRING" id="1120995.SAMN02745245_00495"/>
<evidence type="ECO:0000313" key="5">
    <source>
        <dbReference type="Proteomes" id="UP000184032"/>
    </source>
</evidence>
<dbReference type="Proteomes" id="UP000184032">
    <property type="component" value="Unassembled WGS sequence"/>
</dbReference>
<dbReference type="GO" id="GO:0016301">
    <property type="term" value="F:kinase activity"/>
    <property type="evidence" value="ECO:0007669"/>
    <property type="project" value="UniProtKB-KW"/>
</dbReference>
<keyword evidence="1" id="KW-0808">Transferase</keyword>
<dbReference type="InterPro" id="IPR012318">
    <property type="entry name" value="HTH_CRP"/>
</dbReference>
<dbReference type="SUPFAM" id="SSF46785">
    <property type="entry name" value="Winged helix' DNA-binding domain"/>
    <property type="match status" value="1"/>
</dbReference>
<dbReference type="InterPro" id="IPR011611">
    <property type="entry name" value="PfkB_dom"/>
</dbReference>
<dbReference type="GO" id="GO:0006355">
    <property type="term" value="P:regulation of DNA-templated transcription"/>
    <property type="evidence" value="ECO:0007669"/>
    <property type="project" value="InterPro"/>
</dbReference>
<dbReference type="Gene3D" id="1.10.10.10">
    <property type="entry name" value="Winged helix-like DNA-binding domain superfamily/Winged helix DNA-binding domain"/>
    <property type="match status" value="1"/>
</dbReference>
<dbReference type="PANTHER" id="PTHR10584:SF166">
    <property type="entry name" value="RIBOKINASE"/>
    <property type="match status" value="1"/>
</dbReference>
<dbReference type="Pfam" id="PF00294">
    <property type="entry name" value="PfkB"/>
    <property type="match status" value="1"/>
</dbReference>
<dbReference type="InterPro" id="IPR036388">
    <property type="entry name" value="WH-like_DNA-bd_sf"/>
</dbReference>
<dbReference type="AlphaFoldDB" id="A0A1M5PVQ7"/>
<evidence type="ECO:0000313" key="4">
    <source>
        <dbReference type="EMBL" id="SHH05924.1"/>
    </source>
</evidence>
<dbReference type="SUPFAM" id="SSF53613">
    <property type="entry name" value="Ribokinase-like"/>
    <property type="match status" value="1"/>
</dbReference>
<dbReference type="InterPro" id="IPR036390">
    <property type="entry name" value="WH_DNA-bd_sf"/>
</dbReference>
<evidence type="ECO:0000259" key="3">
    <source>
        <dbReference type="SMART" id="SM00419"/>
    </source>
</evidence>
<dbReference type="SMART" id="SM00419">
    <property type="entry name" value="HTH_CRP"/>
    <property type="match status" value="1"/>
</dbReference>
<dbReference type="Pfam" id="PF13412">
    <property type="entry name" value="HTH_24"/>
    <property type="match status" value="1"/>
</dbReference>
<dbReference type="InterPro" id="IPR029056">
    <property type="entry name" value="Ribokinase-like"/>
</dbReference>
<dbReference type="PROSITE" id="PS00584">
    <property type="entry name" value="PFKB_KINASES_2"/>
    <property type="match status" value="1"/>
</dbReference>
<evidence type="ECO:0000256" key="1">
    <source>
        <dbReference type="ARBA" id="ARBA00022679"/>
    </source>
</evidence>
<feature type="domain" description="HTH crp-type" evidence="3">
    <location>
        <begin position="10"/>
        <end position="56"/>
    </location>
</feature>
<dbReference type="RefSeq" id="WP_073183362.1">
    <property type="nucleotide sequence ID" value="NZ_FQXI01000001.1"/>
</dbReference>
<gene>
    <name evidence="4" type="ORF">SAMN02745245_00495</name>
</gene>
<organism evidence="4 5">
    <name type="scientific">Anaerosphaera aminiphila DSM 21120</name>
    <dbReference type="NCBI Taxonomy" id="1120995"/>
    <lineage>
        <taxon>Bacteria</taxon>
        <taxon>Bacillati</taxon>
        <taxon>Bacillota</taxon>
        <taxon>Tissierellia</taxon>
        <taxon>Tissierellales</taxon>
        <taxon>Peptoniphilaceae</taxon>
        <taxon>Anaerosphaera</taxon>
    </lineage>
</organism>
<sequence>MTPRESEIMDLIKQNPTISQQEIADILNIQRSSVAVHINNLSKQGYILGRCYILRDEPYITVVGGANIDIVGYSNEKLIEKSDSNSGHVMQSSGGAGLNISENLARLGLRTSLISVVGEDERGKNILAELNLLDIDTGNMFIIHNSNTSVYLAILDENRDMNIAINDMDIMEKFTPLLISKRKQIIENAEVSVIDTNLRKDTLKYILKNIEQKHFVDAVSVNKSKKLIGLLDNIYFLKANKSEAECLSGMEIKDEESAKLAGRELINKGVKTVAITLGAVGSVYVDRESEIFIKAKPVEVINPSGAGDAFMAGYVYSHINGCSAEECMEFASAASRVTLKSARTSSDFLTVKNVEEEIVGVK</sequence>
<keyword evidence="2 4" id="KW-0418">Kinase</keyword>
<reference evidence="4 5" key="1">
    <citation type="submission" date="2016-11" db="EMBL/GenBank/DDBJ databases">
        <authorList>
            <person name="Jaros S."/>
            <person name="Januszkiewicz K."/>
            <person name="Wedrychowicz H."/>
        </authorList>
    </citation>
    <scope>NUCLEOTIDE SEQUENCE [LARGE SCALE GENOMIC DNA]</scope>
    <source>
        <strain evidence="4 5">DSM 21120</strain>
    </source>
</reference>
<dbReference type="InterPro" id="IPR002173">
    <property type="entry name" value="Carboh/pur_kinase_PfkB_CS"/>
</dbReference>
<evidence type="ECO:0000256" key="2">
    <source>
        <dbReference type="ARBA" id="ARBA00022777"/>
    </source>
</evidence>
<keyword evidence="5" id="KW-1185">Reference proteome</keyword>
<dbReference type="CDD" id="cd01941">
    <property type="entry name" value="YeiC_kinase_like"/>
    <property type="match status" value="1"/>
</dbReference>
<dbReference type="GO" id="GO:0003677">
    <property type="term" value="F:DNA binding"/>
    <property type="evidence" value="ECO:0007669"/>
    <property type="project" value="InterPro"/>
</dbReference>
<protein>
    <submittedName>
        <fullName evidence="4">Pseudouridine kinase</fullName>
    </submittedName>
</protein>
<proteinExistence type="predicted"/>
<dbReference type="PANTHER" id="PTHR10584">
    <property type="entry name" value="SUGAR KINASE"/>
    <property type="match status" value="1"/>
</dbReference>
<name>A0A1M5PVQ7_9FIRM</name>